<keyword evidence="2" id="KW-0732">Signal</keyword>
<evidence type="ECO:0000259" key="4">
    <source>
        <dbReference type="SMART" id="SM01217"/>
    </source>
</evidence>
<dbReference type="PANTHER" id="PTHR42721">
    <property type="entry name" value="SUGAR HYDROLASE-RELATED"/>
    <property type="match status" value="1"/>
</dbReference>
<dbReference type="Pfam" id="PF00933">
    <property type="entry name" value="Glyco_hydro_3"/>
    <property type="match status" value="1"/>
</dbReference>
<accession>A0A1G7JIC5</accession>
<gene>
    <name evidence="5" type="ORF">SAMN04487992_109117</name>
</gene>
<dbReference type="InterPro" id="IPR013783">
    <property type="entry name" value="Ig-like_fold"/>
</dbReference>
<dbReference type="InterPro" id="IPR026891">
    <property type="entry name" value="Fn3-like"/>
</dbReference>
<protein>
    <submittedName>
        <fullName evidence="5">Beta-glucosidase</fullName>
    </submittedName>
</protein>
<dbReference type="Gene3D" id="2.60.40.10">
    <property type="entry name" value="Immunoglobulins"/>
    <property type="match status" value="1"/>
</dbReference>
<name>A0A1G7JIC5_9FLAO</name>
<feature type="domain" description="Fibronectin type III-like" evidence="4">
    <location>
        <begin position="657"/>
        <end position="726"/>
    </location>
</feature>
<dbReference type="GO" id="GO:0045493">
    <property type="term" value="P:xylan catabolic process"/>
    <property type="evidence" value="ECO:0007669"/>
    <property type="project" value="InterPro"/>
</dbReference>
<dbReference type="GO" id="GO:0009044">
    <property type="term" value="F:xylan 1,4-beta-xylosidase activity"/>
    <property type="evidence" value="ECO:0007669"/>
    <property type="project" value="InterPro"/>
</dbReference>
<dbReference type="InterPro" id="IPR002772">
    <property type="entry name" value="Glyco_hydro_3_C"/>
</dbReference>
<sequence length="747" mass="82888">MYELGLYYRTTSPIILFIKMNKKSLFFLILFSVISQGYAQNNFEWFDETIAFEERVDALIKEMTIAEKCGQFLSASPKIERLGIPEYNWWNEALHGVARNGKATIFPQGIAMGATFNPSLIKQVASAISDEGRAKFQVSKSIGNRGLYAGLTYWSPNINIFRDPRWGRGQETYGEDPFLTSKIGVAFVEGLQGDNHKYFKSTACAKHFAVHSGPEALRHSFNASPSKLDLNETYLPAFEALVKEANVQGIMGAYNAVYGEPVNSSKFLLDDILKKEWGFNGYIVSDCGALGDIYQGHKRAKTAEEAAALALLAGVNLNCGWIYNNLTKALDQGLITEELIDERLKKLFLIRFKLGFFDKEESNPYNLIGTEVINSKKNKELARTTAQQSIVLLKNDNNTLPLDKNIKSLYVTGPFAASTDILLANYYGMSPNMVTVLEGVSEKISLGTSLEYRLGVLPFQKNLNPLNWAPKVAKTTDATILVVGISNEIEGEEVDAIASENKGDRKDLRLPQSQIEYIKEISENKVGPLILVLGTGSPVSLEEIEPLVDAIVLMWYPGEQGGNAVADVLFGDVAPSGHLPITFPKNVAQLPPFDSYSMTGRTYKYMTKEPMYPFGFGLSYAKTKFNNASASTATLKRKQSVHITVDVKNTGAMKLQEVVQAYLVPLDIADYLPMYSLKAFKRIELNGGETKKIQFNLSADDFMQINQEGVKSWMKGNYKIIFSNALPSKRSQDLGAAIPVEISIKLK</sequence>
<dbReference type="Gene3D" id="3.40.50.1700">
    <property type="entry name" value="Glycoside hydrolase family 3 C-terminal domain"/>
    <property type="match status" value="1"/>
</dbReference>
<dbReference type="Proteomes" id="UP000182114">
    <property type="component" value="Unassembled WGS sequence"/>
</dbReference>
<evidence type="ECO:0000313" key="5">
    <source>
        <dbReference type="EMBL" id="SDF24680.1"/>
    </source>
</evidence>
<proteinExistence type="inferred from homology"/>
<dbReference type="Pfam" id="PF14310">
    <property type="entry name" value="Fn3-like"/>
    <property type="match status" value="1"/>
</dbReference>
<dbReference type="InterPro" id="IPR001764">
    <property type="entry name" value="Glyco_hydro_3_N"/>
</dbReference>
<dbReference type="InterPro" id="IPR036881">
    <property type="entry name" value="Glyco_hydro_3_C_sf"/>
</dbReference>
<evidence type="ECO:0000256" key="2">
    <source>
        <dbReference type="ARBA" id="ARBA00022729"/>
    </source>
</evidence>
<dbReference type="SUPFAM" id="SSF52279">
    <property type="entry name" value="Beta-D-glucan exohydrolase, C-terminal domain"/>
    <property type="match status" value="1"/>
</dbReference>
<dbReference type="SMART" id="SM01217">
    <property type="entry name" value="Fn3_like"/>
    <property type="match status" value="1"/>
</dbReference>
<evidence type="ECO:0000256" key="3">
    <source>
        <dbReference type="ARBA" id="ARBA00022801"/>
    </source>
</evidence>
<organism evidence="5 6">
    <name type="scientific">Cellulophaga baltica</name>
    <dbReference type="NCBI Taxonomy" id="76594"/>
    <lineage>
        <taxon>Bacteria</taxon>
        <taxon>Pseudomonadati</taxon>
        <taxon>Bacteroidota</taxon>
        <taxon>Flavobacteriia</taxon>
        <taxon>Flavobacteriales</taxon>
        <taxon>Flavobacteriaceae</taxon>
        <taxon>Cellulophaga</taxon>
    </lineage>
</organism>
<dbReference type="SUPFAM" id="SSF51445">
    <property type="entry name" value="(Trans)glycosidases"/>
    <property type="match status" value="1"/>
</dbReference>
<dbReference type="InterPro" id="IPR017853">
    <property type="entry name" value="GH"/>
</dbReference>
<dbReference type="eggNOG" id="COG1472">
    <property type="taxonomic scope" value="Bacteria"/>
</dbReference>
<keyword evidence="6" id="KW-1185">Reference proteome</keyword>
<dbReference type="GO" id="GO:0046556">
    <property type="term" value="F:alpha-L-arabinofuranosidase activity"/>
    <property type="evidence" value="ECO:0007669"/>
    <property type="project" value="TreeGrafter"/>
</dbReference>
<dbReference type="PANTHER" id="PTHR42721:SF3">
    <property type="entry name" value="BETA-D-XYLOSIDASE 5-RELATED"/>
    <property type="match status" value="1"/>
</dbReference>
<keyword evidence="3" id="KW-0378">Hydrolase</keyword>
<dbReference type="Pfam" id="PF01915">
    <property type="entry name" value="Glyco_hydro_3_C"/>
    <property type="match status" value="1"/>
</dbReference>
<dbReference type="InterPro" id="IPR036962">
    <property type="entry name" value="Glyco_hydro_3_N_sf"/>
</dbReference>
<dbReference type="EMBL" id="FNBD01000009">
    <property type="protein sequence ID" value="SDF24680.1"/>
    <property type="molecule type" value="Genomic_DNA"/>
</dbReference>
<evidence type="ECO:0000256" key="1">
    <source>
        <dbReference type="ARBA" id="ARBA00005336"/>
    </source>
</evidence>
<dbReference type="GO" id="GO:0031222">
    <property type="term" value="P:arabinan catabolic process"/>
    <property type="evidence" value="ECO:0007669"/>
    <property type="project" value="TreeGrafter"/>
</dbReference>
<reference evidence="6" key="1">
    <citation type="submission" date="2016-10" db="EMBL/GenBank/DDBJ databases">
        <authorList>
            <person name="Varghese N."/>
            <person name="Submissions S."/>
        </authorList>
    </citation>
    <scope>NUCLEOTIDE SEQUENCE [LARGE SCALE GENOMIC DNA]</scope>
    <source>
        <strain evidence="6">DSM 24729</strain>
    </source>
</reference>
<dbReference type="Gene3D" id="3.20.20.300">
    <property type="entry name" value="Glycoside hydrolase, family 3, N-terminal domain"/>
    <property type="match status" value="1"/>
</dbReference>
<dbReference type="AlphaFoldDB" id="A0A1G7JIC5"/>
<dbReference type="InterPro" id="IPR044993">
    <property type="entry name" value="BXL"/>
</dbReference>
<dbReference type="PRINTS" id="PR00133">
    <property type="entry name" value="GLHYDRLASE3"/>
</dbReference>
<evidence type="ECO:0000313" key="6">
    <source>
        <dbReference type="Proteomes" id="UP000182114"/>
    </source>
</evidence>
<comment type="similarity">
    <text evidence="1">Belongs to the glycosyl hydrolase 3 family.</text>
</comment>